<dbReference type="InterPro" id="IPR051532">
    <property type="entry name" value="Ester_Hydrolysis_Enzymes"/>
</dbReference>
<dbReference type="InterPro" id="IPR013830">
    <property type="entry name" value="SGNH_hydro"/>
</dbReference>
<dbReference type="PANTHER" id="PTHR30383">
    <property type="entry name" value="THIOESTERASE 1/PROTEASE 1/LYSOPHOSPHOLIPASE L1"/>
    <property type="match status" value="1"/>
</dbReference>
<gene>
    <name evidence="2" type="ORF">IAC55_00530</name>
</gene>
<dbReference type="Proteomes" id="UP000823611">
    <property type="component" value="Unassembled WGS sequence"/>
</dbReference>
<dbReference type="Gene3D" id="3.40.50.1110">
    <property type="entry name" value="SGNH hydrolase"/>
    <property type="match status" value="1"/>
</dbReference>
<dbReference type="AlphaFoldDB" id="A0A9D9H2C1"/>
<evidence type="ECO:0000313" key="3">
    <source>
        <dbReference type="Proteomes" id="UP000823611"/>
    </source>
</evidence>
<comment type="caution">
    <text evidence="2">The sequence shown here is derived from an EMBL/GenBank/DDBJ whole genome shotgun (WGS) entry which is preliminary data.</text>
</comment>
<dbReference type="CDD" id="cd01834">
    <property type="entry name" value="SGNH_hydrolase_like_2"/>
    <property type="match status" value="1"/>
</dbReference>
<reference evidence="2" key="1">
    <citation type="submission" date="2020-10" db="EMBL/GenBank/DDBJ databases">
        <authorList>
            <person name="Gilroy R."/>
        </authorList>
    </citation>
    <scope>NUCLEOTIDE SEQUENCE</scope>
    <source>
        <strain evidence="2">F6-4510</strain>
    </source>
</reference>
<protein>
    <submittedName>
        <fullName evidence="2">SGNH/GDSL hydrolase family protein</fullName>
    </submittedName>
</protein>
<dbReference type="PANTHER" id="PTHR30383:SF5">
    <property type="entry name" value="SGNH HYDROLASE-TYPE ESTERASE DOMAIN-CONTAINING PROTEIN"/>
    <property type="match status" value="1"/>
</dbReference>
<feature type="domain" description="SGNH hydrolase-type esterase" evidence="1">
    <location>
        <begin position="7"/>
        <end position="190"/>
    </location>
</feature>
<evidence type="ECO:0000313" key="2">
    <source>
        <dbReference type="EMBL" id="MBO8433791.1"/>
    </source>
</evidence>
<dbReference type="GO" id="GO:0004622">
    <property type="term" value="F:phosphatidylcholine lysophospholipase activity"/>
    <property type="evidence" value="ECO:0007669"/>
    <property type="project" value="TreeGrafter"/>
</dbReference>
<evidence type="ECO:0000259" key="1">
    <source>
        <dbReference type="Pfam" id="PF13472"/>
    </source>
</evidence>
<dbReference type="EMBL" id="JADIMX010000010">
    <property type="protein sequence ID" value="MBO8433791.1"/>
    <property type="molecule type" value="Genomic_DNA"/>
</dbReference>
<name>A0A9D9H2C1_9FIRM</name>
<dbReference type="Pfam" id="PF13472">
    <property type="entry name" value="Lipase_GDSL_2"/>
    <property type="match status" value="1"/>
</dbReference>
<proteinExistence type="predicted"/>
<reference evidence="2" key="2">
    <citation type="journal article" date="2021" name="PeerJ">
        <title>Extensive microbial diversity within the chicken gut microbiome revealed by metagenomics and culture.</title>
        <authorList>
            <person name="Gilroy R."/>
            <person name="Ravi A."/>
            <person name="Getino M."/>
            <person name="Pursley I."/>
            <person name="Horton D.L."/>
            <person name="Alikhan N.F."/>
            <person name="Baker D."/>
            <person name="Gharbi K."/>
            <person name="Hall N."/>
            <person name="Watson M."/>
            <person name="Adriaenssens E.M."/>
            <person name="Foster-Nyarko E."/>
            <person name="Jarju S."/>
            <person name="Secka A."/>
            <person name="Antonio M."/>
            <person name="Oren A."/>
            <person name="Chaudhuri R.R."/>
            <person name="La Ragione R."/>
            <person name="Hildebrand F."/>
            <person name="Pallen M.J."/>
        </authorList>
    </citation>
    <scope>NUCLEOTIDE SEQUENCE</scope>
    <source>
        <strain evidence="2">F6-4510</strain>
    </source>
</reference>
<sequence length="203" mass="23626">MKKRILFIGDSITESGRDYNDESSLGTGYVKMLYDEFLKYNYIVLNKGIGGNKILDLKNRIEKECISFKPDIVSIMIGINDVWHCMNSGSYDIDIEMKRFENLYRDMLSSLRNLNIENIILIEPFVLSYPEDRKFWLNDLDRRRCIIKNLADEYNCLFVSVHNKINEVSLINGVKKYSEDGVHPTIYGHTVIANQLLPVIKNM</sequence>
<accession>A0A9D9H2C1</accession>
<keyword evidence="2" id="KW-0378">Hydrolase</keyword>
<dbReference type="InterPro" id="IPR036514">
    <property type="entry name" value="SGNH_hydro_sf"/>
</dbReference>
<organism evidence="2 3">
    <name type="scientific">Candidatus Fimicola merdigallinarum</name>
    <dbReference type="NCBI Taxonomy" id="2840819"/>
    <lineage>
        <taxon>Bacteria</taxon>
        <taxon>Bacillati</taxon>
        <taxon>Bacillota</taxon>
        <taxon>Clostridia</taxon>
        <taxon>Lachnospirales</taxon>
        <taxon>Lachnospiraceae</taxon>
        <taxon>Lachnospiraceae incertae sedis</taxon>
        <taxon>Candidatus Fimicola</taxon>
    </lineage>
</organism>
<dbReference type="SUPFAM" id="SSF52266">
    <property type="entry name" value="SGNH hydrolase"/>
    <property type="match status" value="1"/>
</dbReference>